<dbReference type="AlphaFoldDB" id="A0A2I1FH43"/>
<feature type="transmembrane region" description="Helical" evidence="1">
    <location>
        <begin position="56"/>
        <end position="76"/>
    </location>
</feature>
<dbReference type="Proteomes" id="UP000232688">
    <property type="component" value="Unassembled WGS sequence"/>
</dbReference>
<evidence type="ECO:0000313" key="2">
    <source>
        <dbReference type="EMBL" id="PKB97791.1"/>
    </source>
</evidence>
<proteinExistence type="predicted"/>
<reference evidence="2 5" key="1">
    <citation type="submission" date="2016-04" db="EMBL/GenBank/DDBJ databases">
        <title>Genome analyses suggest a sexual origin of heterokaryosis in a supposedly ancient asexual fungus.</title>
        <authorList>
            <person name="Ropars J."/>
            <person name="Sedzielewska K."/>
            <person name="Noel J."/>
            <person name="Charron P."/>
            <person name="Farinelli L."/>
            <person name="Marton T."/>
            <person name="Kruger M."/>
            <person name="Pelin A."/>
            <person name="Brachmann A."/>
            <person name="Corradi N."/>
        </authorList>
    </citation>
    <scope>NUCLEOTIDE SEQUENCE [LARGE SCALE GENOMIC DNA]</scope>
    <source>
        <strain evidence="2 5">A5</strain>
    </source>
</reference>
<dbReference type="VEuPathDB" id="FungiDB:RhiirA1_477557"/>
<dbReference type="EMBL" id="LLXH01003363">
    <property type="protein sequence ID" value="PKC54317.1"/>
    <property type="molecule type" value="Genomic_DNA"/>
</dbReference>
<reference evidence="3 4" key="4">
    <citation type="submission" date="2017-10" db="EMBL/GenBank/DDBJ databases">
        <title>Genome analyses suggest a sexual origin of heterokaryosis in a supposedly ancient asexual fungus.</title>
        <authorList>
            <person name="Corradi N."/>
            <person name="Sedzielewska K."/>
            <person name="Noel J."/>
            <person name="Charron P."/>
            <person name="Farinelli L."/>
            <person name="Marton T."/>
            <person name="Kruger M."/>
            <person name="Pelin A."/>
            <person name="Brachmann A."/>
            <person name="Corradi N."/>
        </authorList>
    </citation>
    <scope>NUCLEOTIDE SEQUENCE [LARGE SCALE GENOMIC DNA]</scope>
    <source>
        <strain evidence="3 4">A1</strain>
    </source>
</reference>
<keyword evidence="1" id="KW-0812">Transmembrane</keyword>
<protein>
    <submittedName>
        <fullName evidence="2">Uncharacterized protein</fullName>
    </submittedName>
</protein>
<evidence type="ECO:0000256" key="1">
    <source>
        <dbReference type="SAM" id="Phobius"/>
    </source>
</evidence>
<comment type="caution">
    <text evidence="2">The sequence shown here is derived from an EMBL/GenBank/DDBJ whole genome shotgun (WGS) entry which is preliminary data.</text>
</comment>
<sequence length="81" mass="9424">MVIATNENENVKIYTRRKMDDITNTTDATNNHQGEIKYYFKRNVFLMKGDMLTQKIIVMNMIACYVTGSLHLLLILQHLST</sequence>
<keyword evidence="1" id="KW-1133">Transmembrane helix</keyword>
<evidence type="ECO:0000313" key="3">
    <source>
        <dbReference type="EMBL" id="PKC54317.1"/>
    </source>
</evidence>
<evidence type="ECO:0000313" key="5">
    <source>
        <dbReference type="Proteomes" id="UP000232722"/>
    </source>
</evidence>
<organism evidence="2 5">
    <name type="scientific">Rhizophagus irregularis</name>
    <dbReference type="NCBI Taxonomy" id="588596"/>
    <lineage>
        <taxon>Eukaryota</taxon>
        <taxon>Fungi</taxon>
        <taxon>Fungi incertae sedis</taxon>
        <taxon>Mucoromycota</taxon>
        <taxon>Glomeromycotina</taxon>
        <taxon>Glomeromycetes</taxon>
        <taxon>Glomerales</taxon>
        <taxon>Glomeraceae</taxon>
        <taxon>Rhizophagus</taxon>
    </lineage>
</organism>
<dbReference type="Proteomes" id="UP000232722">
    <property type="component" value="Unassembled WGS sequence"/>
</dbReference>
<evidence type="ECO:0000313" key="4">
    <source>
        <dbReference type="Proteomes" id="UP000232688"/>
    </source>
</evidence>
<reference evidence="3 4" key="3">
    <citation type="submission" date="2017-10" db="EMBL/GenBank/DDBJ databases">
        <title>Extensive intraspecific genome diversity in a model arbuscular mycorrhizal fungus.</title>
        <authorList>
            <person name="Chen E.C.H."/>
            <person name="Morin E."/>
            <person name="Baudet D."/>
            <person name="Noel J."/>
            <person name="Ndikumana S."/>
            <person name="Charron P."/>
            <person name="St-Onge C."/>
            <person name="Giorgi J."/>
            <person name="Grigoriev I.V."/>
            <person name="Roux C."/>
            <person name="Martin F.M."/>
            <person name="Corradi N."/>
        </authorList>
    </citation>
    <scope>NUCLEOTIDE SEQUENCE [LARGE SCALE GENOMIC DNA]</scope>
    <source>
        <strain evidence="3 4">A1</strain>
    </source>
</reference>
<name>A0A2I1FH43_9GLOM</name>
<dbReference type="EMBL" id="LLXJ01002984">
    <property type="protein sequence ID" value="PKB97791.1"/>
    <property type="molecule type" value="Genomic_DNA"/>
</dbReference>
<accession>A0A2I1FH43</accession>
<keyword evidence="1" id="KW-0472">Membrane</keyword>
<reference evidence="2 5" key="2">
    <citation type="submission" date="2017-09" db="EMBL/GenBank/DDBJ databases">
        <title>Extensive intraspecific genome diversity in a model arbuscular mycorrhizal fungus.</title>
        <authorList>
            <person name="Chen E.C."/>
            <person name="Morin E."/>
            <person name="Beaudet D."/>
            <person name="Noel J."/>
            <person name="Ndikumana S."/>
            <person name="Charron P."/>
            <person name="St-Onge C."/>
            <person name="Giorgi J."/>
            <person name="Grigoriev I.V."/>
            <person name="Roux C."/>
            <person name="Martin F.M."/>
            <person name="Corradi N."/>
        </authorList>
    </citation>
    <scope>NUCLEOTIDE SEQUENCE [LARGE SCALE GENOMIC DNA]</scope>
    <source>
        <strain evidence="2 5">A5</strain>
    </source>
</reference>
<gene>
    <name evidence="3" type="ORF">RhiirA1_477557</name>
    <name evidence="2" type="ORF">RhiirA5_432489</name>
</gene>